<name>B7X9Y0_9BACT</name>
<proteinExistence type="predicted"/>
<dbReference type="AlphaFoldDB" id="B7X9Y0"/>
<accession>B7X9Y0</accession>
<reference evidence="2" key="1">
    <citation type="journal article" date="2010" name="Mar. Biotechnol.">
        <title>Isolation and characterization of a GDSL esterase from the metagenome of a marine sponge-associated bacteria.</title>
        <authorList>
            <person name="Okamura Y."/>
            <person name="Kimura T."/>
            <person name="Yokouchi H."/>
            <person name="Meneses-Osorio M."/>
            <person name="Katoh M."/>
            <person name="Matsunaga T."/>
            <person name="Takeyama H."/>
        </authorList>
    </citation>
    <scope>NUCLEOTIDE SEQUENCE</scope>
</reference>
<organism evidence="2">
    <name type="scientific">uncultured marine bacterium</name>
    <dbReference type="NCBI Taxonomy" id="56765"/>
    <lineage>
        <taxon>Bacteria</taxon>
        <taxon>environmental samples</taxon>
    </lineage>
</organism>
<feature type="region of interest" description="Disordered" evidence="1">
    <location>
        <begin position="102"/>
        <end position="132"/>
    </location>
</feature>
<sequence>MEGPNSIWVIPGDTKHINVHINALDDFLPDRAALQITTSSDKVPASRFSVGKLRKGRVRVQFAVPSDLNISEQFNIDFAIGEWILSSGGMASGQPLRWQTSVKVVARPPTPHKRTPPQEDRKNRKSKGKQAKRGEHLAVLWRSMGKDNDWDKTVPGHAERIEAQVLAEHPEYKDLEQLGDKEIQTIWLNTDYAPLKSYTRLRIANRGASDKAIDGSKERYAIGVGVALVDLANNRAEAERNGTPYHEEQYKHSRHAAAQGVTAMLPEYDALLSAVGIDN</sequence>
<evidence type="ECO:0000313" key="2">
    <source>
        <dbReference type="EMBL" id="BAH03942.1"/>
    </source>
</evidence>
<evidence type="ECO:0000256" key="1">
    <source>
        <dbReference type="SAM" id="MobiDB-lite"/>
    </source>
</evidence>
<protein>
    <submittedName>
        <fullName evidence="2">Uncharacterized protein</fullName>
    </submittedName>
</protein>
<dbReference type="EMBL" id="AB432912">
    <property type="protein sequence ID" value="BAH03942.1"/>
    <property type="molecule type" value="Genomic_DNA"/>
</dbReference>